<dbReference type="EMBL" id="FOSN01000012">
    <property type="protein sequence ID" value="SFK60876.1"/>
    <property type="molecule type" value="Genomic_DNA"/>
</dbReference>
<dbReference type="STRING" id="1612308.SAMN05444581_11212"/>
<dbReference type="SUPFAM" id="SSF46626">
    <property type="entry name" value="Cytochrome c"/>
    <property type="match status" value="1"/>
</dbReference>
<dbReference type="AlphaFoldDB" id="A0A1I4AZ50"/>
<reference evidence="2 3" key="1">
    <citation type="submission" date="2016-10" db="EMBL/GenBank/DDBJ databases">
        <authorList>
            <person name="de Groot N.N."/>
        </authorList>
    </citation>
    <scope>NUCLEOTIDE SEQUENCE [LARGE SCALE GENOMIC DNA]</scope>
    <source>
        <strain evidence="2 3">NE2</strain>
    </source>
</reference>
<dbReference type="InterPro" id="IPR036909">
    <property type="entry name" value="Cyt_c-like_dom_sf"/>
</dbReference>
<sequence>MSGVGAWSDAELRAAIVEGRDPKSRLAPVMPSDSYRALTPSDLDAIIAVLRKTPPVDSRLPAQERHGALEPRNSIPGAERPFSETELANPERRGVYIASLARCMGCHSGEVSGAPDPQRRLGEGGKVFRTPAGAAVASNITSHPTKGVVPGRTMS</sequence>
<name>A0A1I4AZ50_9HYPH</name>
<evidence type="ECO:0008006" key="4">
    <source>
        <dbReference type="Google" id="ProtNLM"/>
    </source>
</evidence>
<feature type="region of interest" description="Disordered" evidence="1">
    <location>
        <begin position="57"/>
        <end position="87"/>
    </location>
</feature>
<evidence type="ECO:0000256" key="1">
    <source>
        <dbReference type="SAM" id="MobiDB-lite"/>
    </source>
</evidence>
<evidence type="ECO:0000313" key="2">
    <source>
        <dbReference type="EMBL" id="SFK60876.1"/>
    </source>
</evidence>
<organism evidence="2 3">
    <name type="scientific">Methylocapsa palsarum</name>
    <dbReference type="NCBI Taxonomy" id="1612308"/>
    <lineage>
        <taxon>Bacteria</taxon>
        <taxon>Pseudomonadati</taxon>
        <taxon>Pseudomonadota</taxon>
        <taxon>Alphaproteobacteria</taxon>
        <taxon>Hyphomicrobiales</taxon>
        <taxon>Beijerinckiaceae</taxon>
        <taxon>Methylocapsa</taxon>
    </lineage>
</organism>
<dbReference type="Proteomes" id="UP000198755">
    <property type="component" value="Unassembled WGS sequence"/>
</dbReference>
<dbReference type="GO" id="GO:0009055">
    <property type="term" value="F:electron transfer activity"/>
    <property type="evidence" value="ECO:0007669"/>
    <property type="project" value="InterPro"/>
</dbReference>
<keyword evidence="3" id="KW-1185">Reference proteome</keyword>
<evidence type="ECO:0000313" key="3">
    <source>
        <dbReference type="Proteomes" id="UP000198755"/>
    </source>
</evidence>
<protein>
    <recommendedName>
        <fullName evidence="4">Cytochrome c domain-containing protein</fullName>
    </recommendedName>
</protein>
<proteinExistence type="predicted"/>
<dbReference type="GO" id="GO:0020037">
    <property type="term" value="F:heme binding"/>
    <property type="evidence" value="ECO:0007669"/>
    <property type="project" value="InterPro"/>
</dbReference>
<gene>
    <name evidence="2" type="ORF">SAMN05444581_11212</name>
</gene>
<accession>A0A1I4AZ50</accession>